<feature type="signal peptide" evidence="1">
    <location>
        <begin position="1"/>
        <end position="20"/>
    </location>
</feature>
<organism evidence="2 3">
    <name type="scientific">Actibacterium lipolyticum</name>
    <dbReference type="NCBI Taxonomy" id="1524263"/>
    <lineage>
        <taxon>Bacteria</taxon>
        <taxon>Pseudomonadati</taxon>
        <taxon>Pseudomonadota</taxon>
        <taxon>Alphaproteobacteria</taxon>
        <taxon>Rhodobacterales</taxon>
        <taxon>Roseobacteraceae</taxon>
        <taxon>Actibacterium</taxon>
    </lineage>
</organism>
<dbReference type="PROSITE" id="PS51257">
    <property type="entry name" value="PROKAR_LIPOPROTEIN"/>
    <property type="match status" value="1"/>
</dbReference>
<dbReference type="PANTHER" id="PTHR37691:SF1">
    <property type="entry name" value="BLR3518 PROTEIN"/>
    <property type="match status" value="1"/>
</dbReference>
<keyword evidence="1" id="KW-0732">Signal</keyword>
<dbReference type="Gene3D" id="3.40.1260.10">
    <property type="entry name" value="DsrEFH-like"/>
    <property type="match status" value="1"/>
</dbReference>
<dbReference type="AlphaFoldDB" id="A0A238JTL4"/>
<dbReference type="RefSeq" id="WP_093966135.1">
    <property type="nucleotide sequence ID" value="NZ_FXYE01000001.1"/>
</dbReference>
<evidence type="ECO:0000313" key="2">
    <source>
        <dbReference type="EMBL" id="SMX33086.1"/>
    </source>
</evidence>
<reference evidence="3" key="1">
    <citation type="submission" date="2017-05" db="EMBL/GenBank/DDBJ databases">
        <authorList>
            <person name="Rodrigo-Torres L."/>
            <person name="Arahal R. D."/>
            <person name="Lucena T."/>
        </authorList>
    </citation>
    <scope>NUCLEOTIDE SEQUENCE [LARGE SCALE GENOMIC DNA]</scope>
    <source>
        <strain evidence="3">CECT 8621</strain>
    </source>
</reference>
<dbReference type="SUPFAM" id="SSF75169">
    <property type="entry name" value="DsrEFH-like"/>
    <property type="match status" value="1"/>
</dbReference>
<dbReference type="OrthoDB" id="5794490at2"/>
<dbReference type="Proteomes" id="UP000202922">
    <property type="component" value="Unassembled WGS sequence"/>
</dbReference>
<dbReference type="EMBL" id="FXYE01000001">
    <property type="protein sequence ID" value="SMX33086.1"/>
    <property type="molecule type" value="Genomic_DNA"/>
</dbReference>
<feature type="chain" id="PRO_5013008921" evidence="1">
    <location>
        <begin position="21"/>
        <end position="144"/>
    </location>
</feature>
<protein>
    <submittedName>
        <fullName evidence="2">DsrE/DsrF-like family protein</fullName>
    </submittedName>
</protein>
<proteinExistence type="predicted"/>
<dbReference type="PANTHER" id="PTHR37691">
    <property type="entry name" value="BLR3518 PROTEIN"/>
    <property type="match status" value="1"/>
</dbReference>
<gene>
    <name evidence="2" type="ORF">COL8621_00955</name>
</gene>
<dbReference type="InterPro" id="IPR027396">
    <property type="entry name" value="DsrEFH-like"/>
</dbReference>
<sequence>MKNVLLAGVIALGSATACLAEGVTHHIAVHVDENDPQVMNMALNNVQNVTAYYKEQGDEVVVEVVAYGPGLNMYVPGKSPVADRISAMSLEMDNLTFAACGNTLRNMSKKLGHDVELMDEANVVPSGVVRLVELQEQGFAYIRP</sequence>
<accession>A0A238JTL4</accession>
<evidence type="ECO:0000256" key="1">
    <source>
        <dbReference type="SAM" id="SignalP"/>
    </source>
</evidence>
<name>A0A238JTL4_9RHOB</name>
<keyword evidence="3" id="KW-1185">Reference proteome</keyword>
<evidence type="ECO:0000313" key="3">
    <source>
        <dbReference type="Proteomes" id="UP000202922"/>
    </source>
</evidence>